<dbReference type="PANTHER" id="PTHR33076">
    <property type="entry name" value="NON-SPECIFIC LIPID-TRANSFER PROTEIN 2-RELATED"/>
    <property type="match status" value="1"/>
</dbReference>
<comment type="function">
    <text evidence="2">Plant non-specific lipid-transfer proteins transfer phospholipids as well as galactolipids across membranes. May play a role in wax or cutin deposition in the cell walls of expanding epidermal cells and certain secretory tissues.</text>
</comment>
<dbReference type="Gene3D" id="1.10.110.10">
    <property type="entry name" value="Plant lipid-transfer and hydrophobic proteins"/>
    <property type="match status" value="1"/>
</dbReference>
<keyword evidence="3" id="KW-0732">Signal</keyword>
<dbReference type="AlphaFoldDB" id="A0A1R3J1Y4"/>
<dbReference type="OrthoDB" id="1862539at2759"/>
<feature type="signal peptide" evidence="3">
    <location>
        <begin position="1"/>
        <end position="26"/>
    </location>
</feature>
<dbReference type="PRINTS" id="PR00382">
    <property type="entry name" value="LIPIDTRNSFER"/>
</dbReference>
<gene>
    <name evidence="5" type="ORF">COLO4_20052</name>
</gene>
<dbReference type="CDD" id="cd01960">
    <property type="entry name" value="nsLTP1"/>
    <property type="match status" value="1"/>
</dbReference>
<name>A0A1R3J1Y4_9ROSI</name>
<feature type="chain" id="PRO_5012187429" description="Non-specific lipid-transfer protein" evidence="3">
    <location>
        <begin position="27"/>
        <end position="140"/>
    </location>
</feature>
<sequence>MAAHSLKLVCMVAMLCMLVPNPMATAALTCDKVNSQLEPCTGYIRSLGAGESYGKCCDGVRNLKRMALTPADHQDACKCIKNKLGDLGERLRAWVQTQNRIPRDKLEGLANKMESLAKALPGKCGVYVPYEISATTNCNE</sequence>
<proteinExistence type="inferred from homology"/>
<dbReference type="Pfam" id="PF00234">
    <property type="entry name" value="Tryp_alpha_amyl"/>
    <property type="match status" value="1"/>
</dbReference>
<dbReference type="InterPro" id="IPR036312">
    <property type="entry name" value="Bifun_inhib/LTP/seed_sf"/>
</dbReference>
<protein>
    <recommendedName>
        <fullName evidence="2">Non-specific lipid-transfer protein</fullName>
    </recommendedName>
</protein>
<accession>A0A1R3J1Y4</accession>
<comment type="caution">
    <text evidence="5">The sequence shown here is derived from an EMBL/GenBank/DDBJ whole genome shotgun (WGS) entry which is preliminary data.</text>
</comment>
<dbReference type="Proteomes" id="UP000187203">
    <property type="component" value="Unassembled WGS sequence"/>
</dbReference>
<dbReference type="GO" id="GO:0008289">
    <property type="term" value="F:lipid binding"/>
    <property type="evidence" value="ECO:0007669"/>
    <property type="project" value="UniProtKB-KW"/>
</dbReference>
<evidence type="ECO:0000256" key="1">
    <source>
        <dbReference type="ARBA" id="ARBA00009748"/>
    </source>
</evidence>
<evidence type="ECO:0000256" key="2">
    <source>
        <dbReference type="RuleBase" id="RU000628"/>
    </source>
</evidence>
<keyword evidence="6" id="KW-1185">Reference proteome</keyword>
<keyword evidence="2" id="KW-0813">Transport</keyword>
<reference evidence="6" key="1">
    <citation type="submission" date="2013-09" db="EMBL/GenBank/DDBJ databases">
        <title>Corchorus olitorius genome sequencing.</title>
        <authorList>
            <person name="Alam M."/>
            <person name="Haque M.S."/>
            <person name="Islam M.S."/>
            <person name="Emdad E.M."/>
            <person name="Islam M.M."/>
            <person name="Ahmed B."/>
            <person name="Halim A."/>
            <person name="Hossen Q.M.M."/>
            <person name="Hossain M.Z."/>
            <person name="Ahmed R."/>
            <person name="Khan M.M."/>
            <person name="Islam R."/>
            <person name="Rashid M.M."/>
            <person name="Khan S.A."/>
            <person name="Rahman M.S."/>
            <person name="Alam M."/>
            <person name="Yahiya A.S."/>
            <person name="Khan M.S."/>
            <person name="Azam M.S."/>
            <person name="Haque T."/>
            <person name="Lashkar M.Z.H."/>
            <person name="Akhand A.I."/>
            <person name="Morshed G."/>
            <person name="Roy S."/>
            <person name="Uddin K.S."/>
            <person name="Rabeya T."/>
            <person name="Hossain A.S."/>
            <person name="Chowdhury A."/>
            <person name="Snigdha A.R."/>
            <person name="Mortoza M.S."/>
            <person name="Matin S.A."/>
            <person name="Hoque S.M.E."/>
            <person name="Islam M.K."/>
            <person name="Roy D.K."/>
            <person name="Haider R."/>
            <person name="Moosa M.M."/>
            <person name="Elias S.M."/>
            <person name="Hasan A.M."/>
            <person name="Jahan S."/>
            <person name="Shafiuddin M."/>
            <person name="Mahmood N."/>
            <person name="Shommy N.S."/>
        </authorList>
    </citation>
    <scope>NUCLEOTIDE SEQUENCE [LARGE SCALE GENOMIC DNA]</scope>
    <source>
        <strain evidence="6">cv. O-4</strain>
    </source>
</reference>
<dbReference type="InterPro" id="IPR000528">
    <property type="entry name" value="Plant_nsLTP"/>
</dbReference>
<comment type="similarity">
    <text evidence="1 2">Belongs to the plant LTP family.</text>
</comment>
<dbReference type="GO" id="GO:0006869">
    <property type="term" value="P:lipid transport"/>
    <property type="evidence" value="ECO:0007669"/>
    <property type="project" value="InterPro"/>
</dbReference>
<dbReference type="EMBL" id="AWUE01016969">
    <property type="protein sequence ID" value="OMO88842.1"/>
    <property type="molecule type" value="Genomic_DNA"/>
</dbReference>
<dbReference type="InterPro" id="IPR016140">
    <property type="entry name" value="Bifunc_inhib/LTP/seed_store"/>
</dbReference>
<dbReference type="STRING" id="93759.A0A1R3J1Y4"/>
<organism evidence="5 6">
    <name type="scientific">Corchorus olitorius</name>
    <dbReference type="NCBI Taxonomy" id="93759"/>
    <lineage>
        <taxon>Eukaryota</taxon>
        <taxon>Viridiplantae</taxon>
        <taxon>Streptophyta</taxon>
        <taxon>Embryophyta</taxon>
        <taxon>Tracheophyta</taxon>
        <taxon>Spermatophyta</taxon>
        <taxon>Magnoliopsida</taxon>
        <taxon>eudicotyledons</taxon>
        <taxon>Gunneridae</taxon>
        <taxon>Pentapetalae</taxon>
        <taxon>rosids</taxon>
        <taxon>malvids</taxon>
        <taxon>Malvales</taxon>
        <taxon>Malvaceae</taxon>
        <taxon>Grewioideae</taxon>
        <taxon>Apeibeae</taxon>
        <taxon>Corchorus</taxon>
    </lineage>
</organism>
<evidence type="ECO:0000256" key="3">
    <source>
        <dbReference type="SAM" id="SignalP"/>
    </source>
</evidence>
<evidence type="ECO:0000313" key="6">
    <source>
        <dbReference type="Proteomes" id="UP000187203"/>
    </source>
</evidence>
<dbReference type="SMART" id="SM00499">
    <property type="entry name" value="AAI"/>
    <property type="match status" value="1"/>
</dbReference>
<evidence type="ECO:0000313" key="5">
    <source>
        <dbReference type="EMBL" id="OMO88842.1"/>
    </source>
</evidence>
<dbReference type="SUPFAM" id="SSF47699">
    <property type="entry name" value="Bifunctional inhibitor/lipid-transfer protein/seed storage 2S albumin"/>
    <property type="match status" value="1"/>
</dbReference>
<evidence type="ECO:0000259" key="4">
    <source>
        <dbReference type="SMART" id="SM00499"/>
    </source>
</evidence>
<keyword evidence="2" id="KW-0446">Lipid-binding</keyword>
<feature type="domain" description="Bifunctional inhibitor/plant lipid transfer protein/seed storage helical" evidence="4">
    <location>
        <begin position="30"/>
        <end position="138"/>
    </location>
</feature>